<comment type="similarity">
    <text evidence="4">Belongs to the ALKAL family.</text>
</comment>
<evidence type="ECO:0000256" key="5">
    <source>
        <dbReference type="SAM" id="MobiDB-lite"/>
    </source>
</evidence>
<dbReference type="GO" id="GO:0005125">
    <property type="term" value="F:cytokine activity"/>
    <property type="evidence" value="ECO:0007669"/>
    <property type="project" value="UniProtKB-ARBA"/>
</dbReference>
<gene>
    <name evidence="6" type="primary">ALKAL1</name>
</gene>
<dbReference type="GO" id="GO:0070378">
    <property type="term" value="P:positive regulation of ERK5 cascade"/>
    <property type="evidence" value="ECO:0007669"/>
    <property type="project" value="TreeGrafter"/>
</dbReference>
<feature type="region of interest" description="Disordered" evidence="5">
    <location>
        <begin position="67"/>
        <end position="108"/>
    </location>
</feature>
<dbReference type="Pfam" id="PF15129">
    <property type="entry name" value="ALKL1_2"/>
    <property type="match status" value="1"/>
</dbReference>
<dbReference type="Proteomes" id="UP000694569">
    <property type="component" value="Unplaced"/>
</dbReference>
<dbReference type="Ensembl" id="ENSLLET00000015604.1">
    <property type="protein sequence ID" value="ENSLLEP00000015025.1"/>
    <property type="gene ID" value="ENSLLEG00000009469.1"/>
</dbReference>
<organism evidence="6 7">
    <name type="scientific">Leptobrachium leishanense</name>
    <name type="common">Leishan spiny toad</name>
    <dbReference type="NCBI Taxonomy" id="445787"/>
    <lineage>
        <taxon>Eukaryota</taxon>
        <taxon>Metazoa</taxon>
        <taxon>Chordata</taxon>
        <taxon>Craniata</taxon>
        <taxon>Vertebrata</taxon>
        <taxon>Euteleostomi</taxon>
        <taxon>Amphibia</taxon>
        <taxon>Batrachia</taxon>
        <taxon>Anura</taxon>
        <taxon>Pelobatoidea</taxon>
        <taxon>Megophryidae</taxon>
        <taxon>Leptobrachium</taxon>
    </lineage>
</organism>
<dbReference type="PANTHER" id="PTHR28676">
    <property type="entry name" value="ALK AND LTK LIGAND 2-RELATED"/>
    <property type="match status" value="1"/>
</dbReference>
<dbReference type="GO" id="GO:0030971">
    <property type="term" value="F:receptor tyrosine kinase binding"/>
    <property type="evidence" value="ECO:0007669"/>
    <property type="project" value="InterPro"/>
</dbReference>
<comment type="subcellular location">
    <subcellularLocation>
        <location evidence="1">Secreted</location>
    </subcellularLocation>
</comment>
<keyword evidence="7" id="KW-1185">Reference proteome</keyword>
<keyword evidence="2" id="KW-0964">Secreted</keyword>
<evidence type="ECO:0000256" key="3">
    <source>
        <dbReference type="ARBA" id="ARBA00022729"/>
    </source>
</evidence>
<dbReference type="OrthoDB" id="9807651at2759"/>
<dbReference type="GO" id="GO:0030298">
    <property type="term" value="F:receptor signaling protein tyrosine kinase activator activity"/>
    <property type="evidence" value="ECO:0007669"/>
    <property type="project" value="InterPro"/>
</dbReference>
<dbReference type="Ensembl" id="ENSLLET00000015547.1">
    <property type="protein sequence ID" value="ENSLLEP00000014966.1"/>
    <property type="gene ID" value="ENSLLEG00000009469.1"/>
</dbReference>
<name>A0A8C5MLF0_9ANUR</name>
<dbReference type="AlphaFoldDB" id="A0A8C5MLF0"/>
<dbReference type="PANTHER" id="PTHR28676:SF1">
    <property type="entry name" value="ALK AND LTK LIGAND 1"/>
    <property type="match status" value="1"/>
</dbReference>
<evidence type="ECO:0000313" key="7">
    <source>
        <dbReference type="Proteomes" id="UP000694569"/>
    </source>
</evidence>
<dbReference type="InterPro" id="IPR029364">
    <property type="entry name" value="ALKL1/2"/>
</dbReference>
<reference evidence="6" key="1">
    <citation type="submission" date="2025-05" db="UniProtKB">
        <authorList>
            <consortium name="Ensembl"/>
        </authorList>
    </citation>
    <scope>IDENTIFICATION</scope>
</reference>
<evidence type="ECO:0000256" key="2">
    <source>
        <dbReference type="ARBA" id="ARBA00022525"/>
    </source>
</evidence>
<sequence length="173" mass="19923">MCNISLPPSLFPRRTSEEDMQRTRKWHALLAISLLLVTSSVQGMRQMQPNERRTLLDLIVQVNEDSSSSRENGKALSRRFGESAEQYRQSSRERSSSGARSTSRRPIEIFSRHPTLKDKFINHFTGPMTFSAECNKHFFRLYHNTRDCLIPANYIRCANMLKRLAASPLCSQS</sequence>
<evidence type="ECO:0000256" key="4">
    <source>
        <dbReference type="ARBA" id="ARBA00033741"/>
    </source>
</evidence>
<dbReference type="GeneTree" id="ENSGT00940000159969"/>
<proteinExistence type="inferred from homology"/>
<evidence type="ECO:0000256" key="1">
    <source>
        <dbReference type="ARBA" id="ARBA00004613"/>
    </source>
</evidence>
<evidence type="ECO:0000313" key="6">
    <source>
        <dbReference type="Ensembl" id="ENSLLEP00000014966.1"/>
    </source>
</evidence>
<dbReference type="GO" id="GO:0070374">
    <property type="term" value="P:positive regulation of ERK1 and ERK2 cascade"/>
    <property type="evidence" value="ECO:0007669"/>
    <property type="project" value="TreeGrafter"/>
</dbReference>
<keyword evidence="3" id="KW-0732">Signal</keyword>
<dbReference type="GO" id="GO:0005576">
    <property type="term" value="C:extracellular region"/>
    <property type="evidence" value="ECO:0007669"/>
    <property type="project" value="UniProtKB-SubCell"/>
</dbReference>
<protein>
    <submittedName>
        <fullName evidence="6">ALK and LTK ligand 1</fullName>
    </submittedName>
</protein>
<accession>A0A8C5MLF0</accession>